<dbReference type="GO" id="GO:0004930">
    <property type="term" value="F:G protein-coupled receptor activity"/>
    <property type="evidence" value="ECO:0007669"/>
    <property type="project" value="UniProtKB-KW"/>
</dbReference>
<keyword evidence="5 9" id="KW-0472">Membrane</keyword>
<dbReference type="SUPFAM" id="SSF81321">
    <property type="entry name" value="Family A G protein-coupled receptor-like"/>
    <property type="match status" value="1"/>
</dbReference>
<evidence type="ECO:0000256" key="6">
    <source>
        <dbReference type="ARBA" id="ARBA00023170"/>
    </source>
</evidence>
<dbReference type="InterPro" id="IPR017452">
    <property type="entry name" value="GPCR_Rhodpsn_7TM"/>
</dbReference>
<comment type="subcellular location">
    <subcellularLocation>
        <location evidence="1">Membrane</location>
        <topology evidence="1">Multi-pass membrane protein</topology>
    </subcellularLocation>
</comment>
<evidence type="ECO:0000259" key="10">
    <source>
        <dbReference type="PROSITE" id="PS50262"/>
    </source>
</evidence>
<protein>
    <recommendedName>
        <fullName evidence="10">G-protein coupled receptors family 1 profile domain-containing protein</fullName>
    </recommendedName>
</protein>
<accession>A0AAU9W7Q4</accession>
<feature type="transmembrane region" description="Helical" evidence="9">
    <location>
        <begin position="67"/>
        <end position="89"/>
    </location>
</feature>
<feature type="transmembrane region" description="Helical" evidence="9">
    <location>
        <begin position="150"/>
        <end position="169"/>
    </location>
</feature>
<proteinExistence type="inferred from homology"/>
<organism evidence="11 12">
    <name type="scientific">Pocillopora meandrina</name>
    <dbReference type="NCBI Taxonomy" id="46732"/>
    <lineage>
        <taxon>Eukaryota</taxon>
        <taxon>Metazoa</taxon>
        <taxon>Cnidaria</taxon>
        <taxon>Anthozoa</taxon>
        <taxon>Hexacorallia</taxon>
        <taxon>Scleractinia</taxon>
        <taxon>Astrocoeniina</taxon>
        <taxon>Pocilloporidae</taxon>
        <taxon>Pocillopora</taxon>
    </lineage>
</organism>
<keyword evidence="6 8" id="KW-0675">Receptor</keyword>
<dbReference type="CDD" id="cd14993">
    <property type="entry name" value="7tmA_CCKR-like"/>
    <property type="match status" value="1"/>
</dbReference>
<evidence type="ECO:0000256" key="7">
    <source>
        <dbReference type="ARBA" id="ARBA00023224"/>
    </source>
</evidence>
<evidence type="ECO:0000313" key="11">
    <source>
        <dbReference type="EMBL" id="CAH3104477.1"/>
    </source>
</evidence>
<feature type="transmembrane region" description="Helical" evidence="9">
    <location>
        <begin position="200"/>
        <end position="225"/>
    </location>
</feature>
<feature type="transmembrane region" description="Helical" evidence="9">
    <location>
        <begin position="109"/>
        <end position="130"/>
    </location>
</feature>
<dbReference type="GO" id="GO:0005886">
    <property type="term" value="C:plasma membrane"/>
    <property type="evidence" value="ECO:0007669"/>
    <property type="project" value="TreeGrafter"/>
</dbReference>
<comment type="caution">
    <text evidence="11">The sequence shown here is derived from an EMBL/GenBank/DDBJ whole genome shotgun (WGS) entry which is preliminary data.</text>
</comment>
<dbReference type="PRINTS" id="PR00237">
    <property type="entry name" value="GPCRRHODOPSN"/>
</dbReference>
<dbReference type="Proteomes" id="UP001159428">
    <property type="component" value="Unassembled WGS sequence"/>
</dbReference>
<evidence type="ECO:0000256" key="3">
    <source>
        <dbReference type="ARBA" id="ARBA00022989"/>
    </source>
</evidence>
<dbReference type="InterPro" id="IPR000276">
    <property type="entry name" value="GPCR_Rhodpsn"/>
</dbReference>
<keyword evidence="4 8" id="KW-0297">G-protein coupled receptor</keyword>
<feature type="transmembrane region" description="Helical" evidence="9">
    <location>
        <begin position="251"/>
        <end position="271"/>
    </location>
</feature>
<dbReference type="EMBL" id="CALNXJ010000009">
    <property type="protein sequence ID" value="CAH3104477.1"/>
    <property type="molecule type" value="Genomic_DNA"/>
</dbReference>
<keyword evidence="2 8" id="KW-0812">Transmembrane</keyword>
<evidence type="ECO:0000256" key="9">
    <source>
        <dbReference type="SAM" id="Phobius"/>
    </source>
</evidence>
<gene>
    <name evidence="11" type="ORF">PMEA_00034750</name>
</gene>
<dbReference type="PANTHER" id="PTHR45695:SF9">
    <property type="entry name" value="LEUCOKININ RECEPTOR"/>
    <property type="match status" value="1"/>
</dbReference>
<evidence type="ECO:0000256" key="2">
    <source>
        <dbReference type="ARBA" id="ARBA00022692"/>
    </source>
</evidence>
<dbReference type="Gene3D" id="1.20.1070.10">
    <property type="entry name" value="Rhodopsin 7-helix transmembrane proteins"/>
    <property type="match status" value="1"/>
</dbReference>
<feature type="domain" description="G-protein coupled receptors family 1 profile" evidence="10">
    <location>
        <begin position="45"/>
        <end position="310"/>
    </location>
</feature>
<comment type="similarity">
    <text evidence="8">Belongs to the G-protein coupled receptor 1 family.</text>
</comment>
<evidence type="ECO:0000313" key="12">
    <source>
        <dbReference type="Proteomes" id="UP001159428"/>
    </source>
</evidence>
<keyword evidence="7 8" id="KW-0807">Transducer</keyword>
<keyword evidence="12" id="KW-1185">Reference proteome</keyword>
<evidence type="ECO:0000256" key="8">
    <source>
        <dbReference type="RuleBase" id="RU000688"/>
    </source>
</evidence>
<evidence type="ECO:0000256" key="1">
    <source>
        <dbReference type="ARBA" id="ARBA00004141"/>
    </source>
</evidence>
<feature type="transmembrane region" description="Helical" evidence="9">
    <location>
        <begin position="33"/>
        <end position="55"/>
    </location>
</feature>
<evidence type="ECO:0000256" key="5">
    <source>
        <dbReference type="ARBA" id="ARBA00023136"/>
    </source>
</evidence>
<evidence type="ECO:0000256" key="4">
    <source>
        <dbReference type="ARBA" id="ARBA00023040"/>
    </source>
</evidence>
<dbReference type="PROSITE" id="PS00237">
    <property type="entry name" value="G_PROTEIN_RECEP_F1_1"/>
    <property type="match status" value="1"/>
</dbReference>
<dbReference type="AlphaFoldDB" id="A0AAU9W7Q4"/>
<dbReference type="SMART" id="SM01381">
    <property type="entry name" value="7TM_GPCR_Srsx"/>
    <property type="match status" value="1"/>
</dbReference>
<dbReference type="PROSITE" id="PS50262">
    <property type="entry name" value="G_PROTEIN_RECEP_F1_2"/>
    <property type="match status" value="1"/>
</dbReference>
<dbReference type="PANTHER" id="PTHR45695">
    <property type="entry name" value="LEUCOKININ RECEPTOR-RELATED"/>
    <property type="match status" value="1"/>
</dbReference>
<sequence length="371" mass="41689">MMATADPNITNFTERDPCPFEPYTSTEKVFQCIAYFIIMFGSFVGNVLVICVVILNRQMRTVTNYLIVNMAVADLLITIVSMPVTAKVLVTGRSINWSNGVLYDILCKIIPFSQTLSIASSVLSLTVIAVDRFLAVMYPLKRCMTFQKTYVAMALVWLVGIAVNSPTLYAQKIVFLEYSQSWTCTEKWEPAFTEGAYKGFTIVLLVIFYLVPLLTMSILYSFVIYKLWVRKVPGNQTAENQQRSNKSRKKVLKMLLAVVILFALCWLPVYITQFISFYGEVDFPCGPPSTLAFMGYFLGHANSAINPAIYVIFNSDFRKGFRDVLLCRYSRRNRVAPQVNLGTVTGGENSYIDGATVLARIRTRGGSKVST</sequence>
<reference evidence="11 12" key="1">
    <citation type="submission" date="2022-05" db="EMBL/GenBank/DDBJ databases">
        <authorList>
            <consortium name="Genoscope - CEA"/>
            <person name="William W."/>
        </authorList>
    </citation>
    <scope>NUCLEOTIDE SEQUENCE [LARGE SCALE GENOMIC DNA]</scope>
</reference>
<dbReference type="Pfam" id="PF00001">
    <property type="entry name" value="7tm_1"/>
    <property type="match status" value="1"/>
</dbReference>
<keyword evidence="3 9" id="KW-1133">Transmembrane helix</keyword>
<dbReference type="FunFam" id="1.20.1070.10:FF:000291">
    <property type="entry name" value="Predicted protein"/>
    <property type="match status" value="1"/>
</dbReference>
<name>A0AAU9W7Q4_9CNID</name>
<feature type="transmembrane region" description="Helical" evidence="9">
    <location>
        <begin position="291"/>
        <end position="313"/>
    </location>
</feature>